<dbReference type="Pfam" id="PF13177">
    <property type="entry name" value="DNA_pol3_delta2"/>
    <property type="match status" value="1"/>
</dbReference>
<evidence type="ECO:0000313" key="4">
    <source>
        <dbReference type="EMBL" id="UNM96509.1"/>
    </source>
</evidence>
<name>A0ABY3X100_9GAMM</name>
<dbReference type="EMBL" id="CP093379">
    <property type="protein sequence ID" value="UNM96509.1"/>
    <property type="molecule type" value="Genomic_DNA"/>
</dbReference>
<accession>A0ABY3X100</accession>
<protein>
    <recommendedName>
        <fullName evidence="1">DNA-directed DNA polymerase</fullName>
        <ecNumber evidence="1">2.7.7.7</ecNumber>
    </recommendedName>
</protein>
<dbReference type="Gene3D" id="3.40.50.300">
    <property type="entry name" value="P-loop containing nucleotide triphosphate hydrolases"/>
    <property type="match status" value="1"/>
</dbReference>
<dbReference type="PANTHER" id="PTHR11669">
    <property type="entry name" value="REPLICATION FACTOR C / DNA POLYMERASE III GAMMA-TAU SUBUNIT"/>
    <property type="match status" value="1"/>
</dbReference>
<comment type="catalytic activity">
    <reaction evidence="3">
        <text>DNA(n) + a 2'-deoxyribonucleoside 5'-triphosphate = DNA(n+1) + diphosphate</text>
        <dbReference type="Rhea" id="RHEA:22508"/>
        <dbReference type="Rhea" id="RHEA-COMP:17339"/>
        <dbReference type="Rhea" id="RHEA-COMP:17340"/>
        <dbReference type="ChEBI" id="CHEBI:33019"/>
        <dbReference type="ChEBI" id="CHEBI:61560"/>
        <dbReference type="ChEBI" id="CHEBI:173112"/>
        <dbReference type="EC" id="2.7.7.7"/>
    </reaction>
</comment>
<dbReference type="RefSeq" id="WP_242150218.1">
    <property type="nucleotide sequence ID" value="NZ_CP093379.1"/>
</dbReference>
<evidence type="ECO:0000256" key="3">
    <source>
        <dbReference type="ARBA" id="ARBA00049244"/>
    </source>
</evidence>
<gene>
    <name evidence="4" type="ORF">MMG00_01190</name>
</gene>
<proteinExistence type="predicted"/>
<dbReference type="EC" id="2.7.7.7" evidence="1"/>
<keyword evidence="5" id="KW-1185">Reference proteome</keyword>
<organism evidence="4 5">
    <name type="scientific">Ignatzschineria rhizosphaerae</name>
    <dbReference type="NCBI Taxonomy" id="2923279"/>
    <lineage>
        <taxon>Bacteria</taxon>
        <taxon>Pseudomonadati</taxon>
        <taxon>Pseudomonadota</taxon>
        <taxon>Gammaproteobacteria</taxon>
        <taxon>Cardiobacteriales</taxon>
        <taxon>Ignatzschineriaceae</taxon>
        <taxon>Ignatzschineria</taxon>
    </lineage>
</organism>
<dbReference type="InterPro" id="IPR050238">
    <property type="entry name" value="DNA_Rep/Repair_Clamp_Loader"/>
</dbReference>
<sequence>MEDKVVAVNFQEVPWLQKDYHELLMRFKGQKPPHALMLYGKEGVGKVCLADALVSGILCRELKDGLPCGVCQSCRWIASGFHPDLYEIKGEAEIKVDEIRNIQQFARLTPETGKKVVVIKHADRMNLNAANSLLKVLEEPPTDLFFILESSSIEKLPITVRSRCQDYFVHAPSVEEALFFLQDLTVKKGQQINAEVLRLLLAISFDAPFKALSYLEDNYLEKRGNLLQTIHDLLSREISPAKGVAALLESEDLSFSYLFFLLTSSFEEARRSLFPNLEAIFMILLNMPEKMRLLQYEKLVEINRLRSSQTRTDWALEAWFVDFLG</sequence>
<dbReference type="Proteomes" id="UP000829542">
    <property type="component" value="Chromosome"/>
</dbReference>
<keyword evidence="2" id="KW-0548">Nucleotidyltransferase</keyword>
<evidence type="ECO:0000313" key="5">
    <source>
        <dbReference type="Proteomes" id="UP000829542"/>
    </source>
</evidence>
<evidence type="ECO:0000256" key="1">
    <source>
        <dbReference type="ARBA" id="ARBA00012417"/>
    </source>
</evidence>
<keyword evidence="2" id="KW-0239">DNA-directed DNA polymerase</keyword>
<dbReference type="SUPFAM" id="SSF52540">
    <property type="entry name" value="P-loop containing nucleoside triphosphate hydrolases"/>
    <property type="match status" value="1"/>
</dbReference>
<dbReference type="InterPro" id="IPR027417">
    <property type="entry name" value="P-loop_NTPase"/>
</dbReference>
<reference evidence="4 5" key="1">
    <citation type="submission" date="2022-03" db="EMBL/GenBank/DDBJ databases">
        <title>Ignatzschineria rhizosphaerae HR5S32.</title>
        <authorList>
            <person name="Sun J.Q."/>
            <person name="Feng J.Y."/>
        </authorList>
    </citation>
    <scope>NUCLEOTIDE SEQUENCE [LARGE SCALE GENOMIC DNA]</scope>
    <source>
        <strain evidence="4 5">HR5S32</strain>
    </source>
</reference>
<evidence type="ECO:0000256" key="2">
    <source>
        <dbReference type="ARBA" id="ARBA00022932"/>
    </source>
</evidence>
<dbReference type="PANTHER" id="PTHR11669:SF8">
    <property type="entry name" value="DNA POLYMERASE III SUBUNIT DELTA"/>
    <property type="match status" value="1"/>
</dbReference>
<keyword evidence="2" id="KW-0808">Transferase</keyword>